<dbReference type="SUPFAM" id="SSF56954">
    <property type="entry name" value="Outer membrane efflux proteins (OEP)"/>
    <property type="match status" value="1"/>
</dbReference>
<dbReference type="GO" id="GO:0009279">
    <property type="term" value="C:cell outer membrane"/>
    <property type="evidence" value="ECO:0007669"/>
    <property type="project" value="UniProtKB-SubCell"/>
</dbReference>
<organism evidence="11 12">
    <name type="scientific">Candidatus Pantoea gossypiicola</name>
    <dbReference type="NCBI Taxonomy" id="2608008"/>
    <lineage>
        <taxon>Bacteria</taxon>
        <taxon>Pseudomonadati</taxon>
        <taxon>Pseudomonadota</taxon>
        <taxon>Gammaproteobacteria</taxon>
        <taxon>Enterobacterales</taxon>
        <taxon>Erwiniaceae</taxon>
        <taxon>Pantoea</taxon>
    </lineage>
</organism>
<evidence type="ECO:0000256" key="3">
    <source>
        <dbReference type="ARBA" id="ARBA00022452"/>
    </source>
</evidence>
<keyword evidence="8 10" id="KW-0449">Lipoprotein</keyword>
<dbReference type="Pfam" id="PF02321">
    <property type="entry name" value="OEP"/>
    <property type="match status" value="2"/>
</dbReference>
<keyword evidence="12" id="KW-1185">Reference proteome</keyword>
<evidence type="ECO:0000256" key="2">
    <source>
        <dbReference type="ARBA" id="ARBA00007613"/>
    </source>
</evidence>
<keyword evidence="3 10" id="KW-1134">Transmembrane beta strand</keyword>
<dbReference type="Proteomes" id="UP000324255">
    <property type="component" value="Unassembled WGS sequence"/>
</dbReference>
<evidence type="ECO:0000256" key="1">
    <source>
        <dbReference type="ARBA" id="ARBA00004459"/>
    </source>
</evidence>
<evidence type="ECO:0000313" key="11">
    <source>
        <dbReference type="EMBL" id="KAA6125888.1"/>
    </source>
</evidence>
<keyword evidence="7 10" id="KW-0564">Palmitate</keyword>
<dbReference type="InterPro" id="IPR010131">
    <property type="entry name" value="MdtP/NodT-like"/>
</dbReference>
<evidence type="ECO:0000256" key="9">
    <source>
        <dbReference type="ARBA" id="ARBA00037313"/>
    </source>
</evidence>
<evidence type="ECO:0000256" key="6">
    <source>
        <dbReference type="ARBA" id="ARBA00023136"/>
    </source>
</evidence>
<dbReference type="Gene3D" id="1.20.1600.10">
    <property type="entry name" value="Outer membrane efflux proteins (OEP)"/>
    <property type="match status" value="1"/>
</dbReference>
<comment type="subcellular location">
    <subcellularLocation>
        <location evidence="1 10">Cell outer membrane</location>
        <topology evidence="1 10">Lipid-anchor</topology>
    </subcellularLocation>
</comment>
<evidence type="ECO:0000256" key="5">
    <source>
        <dbReference type="ARBA" id="ARBA00022729"/>
    </source>
</evidence>
<dbReference type="NCBIfam" id="TIGR01845">
    <property type="entry name" value="outer_NodT"/>
    <property type="match status" value="1"/>
</dbReference>
<comment type="caution">
    <text evidence="11">The sequence shown here is derived from an EMBL/GenBank/DDBJ whole genome shotgun (WGS) entry which is preliminary data.</text>
</comment>
<dbReference type="Gene3D" id="2.20.200.10">
    <property type="entry name" value="Outer membrane efflux proteins (OEP)"/>
    <property type="match status" value="1"/>
</dbReference>
<keyword evidence="4 10" id="KW-0812">Transmembrane</keyword>
<dbReference type="PANTHER" id="PTHR30203">
    <property type="entry name" value="OUTER MEMBRANE CATION EFFLUX PROTEIN"/>
    <property type="match status" value="1"/>
</dbReference>
<sequence>MTVQYGYVGHVMGSSNFQWRTTASGGVTAFVVVLMLSSCAPLPQKNDVVPAGPESFASATSFSAPGRAWPSDRWWEEFGDAQLNALITEGLKGATDLRVASARFARAEALVQETRSRLLPAITANGEVGSTKQSYNYLSPASGLPEGWRDYGQTTLNLTWELDFWGRNRAALAAARSQAEATGAEAAATRLAVSAGIASAYGDLAGDYAEHDAAEHAIKVRKRTLELIEGRNKQGLENKGAVERARSALATAQGDLAEQNESLSLTRHRIAALIGAGPDRGLTIARPGATITGSFGLPANLPAELIGRRPDIIAARLRAEAAASQIKEARAAFYPNVNLTGLIGLQALGIGNVFESGSDFGTVGPAISLPIFDGARLRGQYRAAEADYRVAVAQYDGALTQALRDVADAATSTRALDLRLEHAQEAERSASAAWFVASNRYRGGLATYLDVLAAEDALISTRRTVASLKSRALVLKIALIRALGGGYRA</sequence>
<reference evidence="11 12" key="1">
    <citation type="submission" date="2019-09" db="EMBL/GenBank/DDBJ databases">
        <title>Genomic diversity of phyloplane-associated Pantoea species in Pakistan cotton crop.</title>
        <authorList>
            <person name="Tufail M.R."/>
            <person name="Cook D.R."/>
        </authorList>
    </citation>
    <scope>NUCLEOTIDE SEQUENCE [LARGE SCALE GENOMIC DNA]</scope>
    <source>
        <strain evidence="11 12">B_8</strain>
    </source>
</reference>
<dbReference type="GO" id="GO:0015562">
    <property type="term" value="F:efflux transmembrane transporter activity"/>
    <property type="evidence" value="ECO:0007669"/>
    <property type="project" value="InterPro"/>
</dbReference>
<keyword evidence="5" id="KW-0732">Signal</keyword>
<dbReference type="AlphaFoldDB" id="A0AB34CK18"/>
<gene>
    <name evidence="11" type="ORF">F3I20_07965</name>
</gene>
<keyword evidence="6 10" id="KW-0472">Membrane</keyword>
<protein>
    <submittedName>
        <fullName evidence="11">Efflux transporter outer membrane subunit</fullName>
    </submittedName>
</protein>
<evidence type="ECO:0000256" key="7">
    <source>
        <dbReference type="ARBA" id="ARBA00023139"/>
    </source>
</evidence>
<evidence type="ECO:0000256" key="4">
    <source>
        <dbReference type="ARBA" id="ARBA00022692"/>
    </source>
</evidence>
<accession>A0AB34CK18</accession>
<comment type="similarity">
    <text evidence="2 10">Belongs to the outer membrane factor (OMF) (TC 1.B.17) family.</text>
</comment>
<proteinExistence type="inferred from homology"/>
<dbReference type="InterPro" id="IPR003423">
    <property type="entry name" value="OMP_efflux"/>
</dbReference>
<evidence type="ECO:0000256" key="10">
    <source>
        <dbReference type="RuleBase" id="RU362097"/>
    </source>
</evidence>
<dbReference type="EMBL" id="VWVM01000005">
    <property type="protein sequence ID" value="KAA6125888.1"/>
    <property type="molecule type" value="Genomic_DNA"/>
</dbReference>
<evidence type="ECO:0000313" key="12">
    <source>
        <dbReference type="Proteomes" id="UP000324255"/>
    </source>
</evidence>
<comment type="function">
    <text evidence="9">Could be involved in resistance to puromycin, acriflavine and tetraphenylarsonium chloride.</text>
</comment>
<evidence type="ECO:0000256" key="8">
    <source>
        <dbReference type="ARBA" id="ARBA00023288"/>
    </source>
</evidence>
<dbReference type="PANTHER" id="PTHR30203:SF20">
    <property type="entry name" value="MULTIDRUG RESISTANCE OUTER MEMBRANE PROTEIN MDTP-RELATED"/>
    <property type="match status" value="1"/>
</dbReference>
<name>A0AB34CK18_9GAMM</name>